<dbReference type="OMA" id="MNIRRCC"/>
<dbReference type="Proteomes" id="UP000008744">
    <property type="component" value="Unassembled WGS sequence"/>
</dbReference>
<dbReference type="PhylomeDB" id="B4HC43"/>
<dbReference type="SUPFAM" id="SSF63707">
    <property type="entry name" value="Ganglioside M2 (gm2) activator"/>
    <property type="match status" value="1"/>
</dbReference>
<evidence type="ECO:0000256" key="1">
    <source>
        <dbReference type="ARBA" id="ARBA00022729"/>
    </source>
</evidence>
<feature type="chain" id="PRO_5002808378" evidence="2">
    <location>
        <begin position="26"/>
        <end position="181"/>
    </location>
</feature>
<name>B4HC43_DROPE</name>
<dbReference type="EMBL" id="CH479275">
    <property type="protein sequence ID" value="EDW40074.1"/>
    <property type="molecule type" value="Genomic_DNA"/>
</dbReference>
<sequence>MNIRRCCQLIIPGLLWAWYLRAARATRSLQIESHKCDYNGKYIESFNVSVVENRISCELLTKVRIPSAVKFHMGLERGAGPLGPYNSFFQYDIDYCKTVGSYRKTLFKKWILSVVKGGQFPRRCPWAKGTYSLRDWELSDELIPQFIVSGHYRSKIITHLGSLGSPTYEMLVECVIISQLI</sequence>
<reference evidence="3 4" key="1">
    <citation type="journal article" date="2007" name="Nature">
        <title>Evolution of genes and genomes on the Drosophila phylogeny.</title>
        <authorList>
            <consortium name="Drosophila 12 Genomes Consortium"/>
            <person name="Clark A.G."/>
            <person name="Eisen M.B."/>
            <person name="Smith D.R."/>
            <person name="Bergman C.M."/>
            <person name="Oliver B."/>
            <person name="Markow T.A."/>
            <person name="Kaufman T.C."/>
            <person name="Kellis M."/>
            <person name="Gelbart W."/>
            <person name="Iyer V.N."/>
            <person name="Pollard D.A."/>
            <person name="Sackton T.B."/>
            <person name="Larracuente A.M."/>
            <person name="Singh N.D."/>
            <person name="Abad J.P."/>
            <person name="Abt D.N."/>
            <person name="Adryan B."/>
            <person name="Aguade M."/>
            <person name="Akashi H."/>
            <person name="Anderson W.W."/>
            <person name="Aquadro C.F."/>
            <person name="Ardell D.H."/>
            <person name="Arguello R."/>
            <person name="Artieri C.G."/>
            <person name="Barbash D.A."/>
            <person name="Barker D."/>
            <person name="Barsanti P."/>
            <person name="Batterham P."/>
            <person name="Batzoglou S."/>
            <person name="Begun D."/>
            <person name="Bhutkar A."/>
            <person name="Blanco E."/>
            <person name="Bosak S.A."/>
            <person name="Bradley R.K."/>
            <person name="Brand A.D."/>
            <person name="Brent M.R."/>
            <person name="Brooks A.N."/>
            <person name="Brown R.H."/>
            <person name="Butlin R.K."/>
            <person name="Caggese C."/>
            <person name="Calvi B.R."/>
            <person name="Bernardo de Carvalho A."/>
            <person name="Caspi A."/>
            <person name="Castrezana S."/>
            <person name="Celniker S.E."/>
            <person name="Chang J.L."/>
            <person name="Chapple C."/>
            <person name="Chatterji S."/>
            <person name="Chinwalla A."/>
            <person name="Civetta A."/>
            <person name="Clifton S.W."/>
            <person name="Comeron J.M."/>
            <person name="Costello J.C."/>
            <person name="Coyne J.A."/>
            <person name="Daub J."/>
            <person name="David R.G."/>
            <person name="Delcher A.L."/>
            <person name="Delehaunty K."/>
            <person name="Do C.B."/>
            <person name="Ebling H."/>
            <person name="Edwards K."/>
            <person name="Eickbush T."/>
            <person name="Evans J.D."/>
            <person name="Filipski A."/>
            <person name="Findeiss S."/>
            <person name="Freyhult E."/>
            <person name="Fulton L."/>
            <person name="Fulton R."/>
            <person name="Garcia A.C."/>
            <person name="Gardiner A."/>
            <person name="Garfield D.A."/>
            <person name="Garvin B.E."/>
            <person name="Gibson G."/>
            <person name="Gilbert D."/>
            <person name="Gnerre S."/>
            <person name="Godfrey J."/>
            <person name="Good R."/>
            <person name="Gotea V."/>
            <person name="Gravely B."/>
            <person name="Greenberg A.J."/>
            <person name="Griffiths-Jones S."/>
            <person name="Gross S."/>
            <person name="Guigo R."/>
            <person name="Gustafson E.A."/>
            <person name="Haerty W."/>
            <person name="Hahn M.W."/>
            <person name="Halligan D.L."/>
            <person name="Halpern A.L."/>
            <person name="Halter G.M."/>
            <person name="Han M.V."/>
            <person name="Heger A."/>
            <person name="Hillier L."/>
            <person name="Hinrichs A.S."/>
            <person name="Holmes I."/>
            <person name="Hoskins R.A."/>
            <person name="Hubisz M.J."/>
            <person name="Hultmark D."/>
            <person name="Huntley M.A."/>
            <person name="Jaffe D.B."/>
            <person name="Jagadeeshan S."/>
            <person name="Jeck W.R."/>
            <person name="Johnson J."/>
            <person name="Jones C.D."/>
            <person name="Jordan W.C."/>
            <person name="Karpen G.H."/>
            <person name="Kataoka E."/>
            <person name="Keightley P.D."/>
            <person name="Kheradpour P."/>
            <person name="Kirkness E.F."/>
            <person name="Koerich L.B."/>
            <person name="Kristiansen K."/>
            <person name="Kudrna D."/>
            <person name="Kulathinal R.J."/>
            <person name="Kumar S."/>
            <person name="Kwok R."/>
            <person name="Lander E."/>
            <person name="Langley C.H."/>
            <person name="Lapoint R."/>
            <person name="Lazzaro B.P."/>
            <person name="Lee S.J."/>
            <person name="Levesque L."/>
            <person name="Li R."/>
            <person name="Lin C.F."/>
            <person name="Lin M.F."/>
            <person name="Lindblad-Toh K."/>
            <person name="Llopart A."/>
            <person name="Long M."/>
            <person name="Low L."/>
            <person name="Lozovsky E."/>
            <person name="Lu J."/>
            <person name="Luo M."/>
            <person name="Machado C.A."/>
            <person name="Makalowski W."/>
            <person name="Marzo M."/>
            <person name="Matsuda M."/>
            <person name="Matzkin L."/>
            <person name="McAllister B."/>
            <person name="McBride C.S."/>
            <person name="McKernan B."/>
            <person name="McKernan K."/>
            <person name="Mendez-Lago M."/>
            <person name="Minx P."/>
            <person name="Mollenhauer M.U."/>
            <person name="Montooth K."/>
            <person name="Mount S.M."/>
            <person name="Mu X."/>
            <person name="Myers E."/>
            <person name="Negre B."/>
            <person name="Newfeld S."/>
            <person name="Nielsen R."/>
            <person name="Noor M.A."/>
            <person name="O'Grady P."/>
            <person name="Pachter L."/>
            <person name="Papaceit M."/>
            <person name="Parisi M.J."/>
            <person name="Parisi M."/>
            <person name="Parts L."/>
            <person name="Pedersen J.S."/>
            <person name="Pesole G."/>
            <person name="Phillippy A.M."/>
            <person name="Ponting C.P."/>
            <person name="Pop M."/>
            <person name="Porcelli D."/>
            <person name="Powell J.R."/>
            <person name="Prohaska S."/>
            <person name="Pruitt K."/>
            <person name="Puig M."/>
            <person name="Quesneville H."/>
            <person name="Ram K.R."/>
            <person name="Rand D."/>
            <person name="Rasmussen M.D."/>
            <person name="Reed L.K."/>
            <person name="Reenan R."/>
            <person name="Reily A."/>
            <person name="Remington K.A."/>
            <person name="Rieger T.T."/>
            <person name="Ritchie M.G."/>
            <person name="Robin C."/>
            <person name="Rogers Y.H."/>
            <person name="Rohde C."/>
            <person name="Rozas J."/>
            <person name="Rubenfield M.J."/>
            <person name="Ruiz A."/>
            <person name="Russo S."/>
            <person name="Salzberg S.L."/>
            <person name="Sanchez-Gracia A."/>
            <person name="Saranga D.J."/>
            <person name="Sato H."/>
            <person name="Schaeffer S.W."/>
            <person name="Schatz M.C."/>
            <person name="Schlenke T."/>
            <person name="Schwartz R."/>
            <person name="Segarra C."/>
            <person name="Singh R.S."/>
            <person name="Sirot L."/>
            <person name="Sirota M."/>
            <person name="Sisneros N.B."/>
            <person name="Smith C.D."/>
            <person name="Smith T.F."/>
            <person name="Spieth J."/>
            <person name="Stage D.E."/>
            <person name="Stark A."/>
            <person name="Stephan W."/>
            <person name="Strausberg R.L."/>
            <person name="Strempel S."/>
            <person name="Sturgill D."/>
            <person name="Sutton G."/>
            <person name="Sutton G.G."/>
            <person name="Tao W."/>
            <person name="Teichmann S."/>
            <person name="Tobari Y.N."/>
            <person name="Tomimura Y."/>
            <person name="Tsolas J.M."/>
            <person name="Valente V.L."/>
            <person name="Venter E."/>
            <person name="Venter J.C."/>
            <person name="Vicario S."/>
            <person name="Vieira F.G."/>
            <person name="Vilella A.J."/>
            <person name="Villasante A."/>
            <person name="Walenz B."/>
            <person name="Wang J."/>
            <person name="Wasserman M."/>
            <person name="Watts T."/>
            <person name="Wilson D."/>
            <person name="Wilson R.K."/>
            <person name="Wing R.A."/>
            <person name="Wolfner M.F."/>
            <person name="Wong A."/>
            <person name="Wong G.K."/>
            <person name="Wu C.I."/>
            <person name="Wu G."/>
            <person name="Yamamoto D."/>
            <person name="Yang H.P."/>
            <person name="Yang S.P."/>
            <person name="Yorke J.A."/>
            <person name="Yoshida K."/>
            <person name="Zdobnov E."/>
            <person name="Zhang P."/>
            <person name="Zhang Y."/>
            <person name="Zimin A.V."/>
            <person name="Baldwin J."/>
            <person name="Abdouelleil A."/>
            <person name="Abdulkadir J."/>
            <person name="Abebe A."/>
            <person name="Abera B."/>
            <person name="Abreu J."/>
            <person name="Acer S.C."/>
            <person name="Aftuck L."/>
            <person name="Alexander A."/>
            <person name="An P."/>
            <person name="Anderson E."/>
            <person name="Anderson S."/>
            <person name="Arachi H."/>
            <person name="Azer M."/>
            <person name="Bachantsang P."/>
            <person name="Barry A."/>
            <person name="Bayul T."/>
            <person name="Berlin A."/>
            <person name="Bessette D."/>
            <person name="Bloom T."/>
            <person name="Blye J."/>
            <person name="Boguslavskiy L."/>
            <person name="Bonnet C."/>
            <person name="Boukhgalter B."/>
            <person name="Bourzgui I."/>
            <person name="Brown A."/>
            <person name="Cahill P."/>
            <person name="Channer S."/>
            <person name="Cheshatsang Y."/>
            <person name="Chuda L."/>
            <person name="Citroen M."/>
            <person name="Collymore A."/>
            <person name="Cooke P."/>
            <person name="Costello M."/>
            <person name="D'Aco K."/>
            <person name="Daza R."/>
            <person name="De Haan G."/>
            <person name="DeGray S."/>
            <person name="DeMaso C."/>
            <person name="Dhargay N."/>
            <person name="Dooley K."/>
            <person name="Dooley E."/>
            <person name="Doricent M."/>
            <person name="Dorje P."/>
            <person name="Dorjee K."/>
            <person name="Dupes A."/>
            <person name="Elong R."/>
            <person name="Falk J."/>
            <person name="Farina A."/>
            <person name="Faro S."/>
            <person name="Ferguson D."/>
            <person name="Fisher S."/>
            <person name="Foley C.D."/>
            <person name="Franke A."/>
            <person name="Friedrich D."/>
            <person name="Gadbois L."/>
            <person name="Gearin G."/>
            <person name="Gearin C.R."/>
            <person name="Giannoukos G."/>
            <person name="Goode T."/>
            <person name="Graham J."/>
            <person name="Grandbois E."/>
            <person name="Grewal S."/>
            <person name="Gyaltsen K."/>
            <person name="Hafez N."/>
            <person name="Hagos B."/>
            <person name="Hall J."/>
            <person name="Henson C."/>
            <person name="Hollinger A."/>
            <person name="Honan T."/>
            <person name="Huard M.D."/>
            <person name="Hughes L."/>
            <person name="Hurhula B."/>
            <person name="Husby M.E."/>
            <person name="Kamat A."/>
            <person name="Kanga B."/>
            <person name="Kashin S."/>
            <person name="Khazanovich D."/>
            <person name="Kisner P."/>
            <person name="Lance K."/>
            <person name="Lara M."/>
            <person name="Lee W."/>
            <person name="Lennon N."/>
            <person name="Letendre F."/>
            <person name="LeVine R."/>
            <person name="Lipovsky A."/>
            <person name="Liu X."/>
            <person name="Liu J."/>
            <person name="Liu S."/>
            <person name="Lokyitsang T."/>
            <person name="Lokyitsang Y."/>
            <person name="Lubonja R."/>
            <person name="Lui A."/>
            <person name="MacDonald P."/>
            <person name="Magnisalis V."/>
            <person name="Maru K."/>
            <person name="Matthews C."/>
            <person name="McCusker W."/>
            <person name="McDonough S."/>
            <person name="Mehta T."/>
            <person name="Meldrim J."/>
            <person name="Meneus L."/>
            <person name="Mihai O."/>
            <person name="Mihalev A."/>
            <person name="Mihova T."/>
            <person name="Mittelman R."/>
            <person name="Mlenga V."/>
            <person name="Montmayeur A."/>
            <person name="Mulrain L."/>
            <person name="Navidi A."/>
            <person name="Naylor J."/>
            <person name="Negash T."/>
            <person name="Nguyen T."/>
            <person name="Nguyen N."/>
            <person name="Nicol R."/>
            <person name="Norbu C."/>
            <person name="Norbu N."/>
            <person name="Novod N."/>
            <person name="O'Neill B."/>
            <person name="Osman S."/>
            <person name="Markiewicz E."/>
            <person name="Oyono O.L."/>
            <person name="Patti C."/>
            <person name="Phunkhang P."/>
            <person name="Pierre F."/>
            <person name="Priest M."/>
            <person name="Raghuraman S."/>
            <person name="Rege F."/>
            <person name="Reyes R."/>
            <person name="Rise C."/>
            <person name="Rogov P."/>
            <person name="Ross K."/>
            <person name="Ryan E."/>
            <person name="Settipalli S."/>
            <person name="Shea T."/>
            <person name="Sherpa N."/>
            <person name="Shi L."/>
            <person name="Shih D."/>
            <person name="Sparrow T."/>
            <person name="Spaulding J."/>
            <person name="Stalker J."/>
            <person name="Stange-Thomann N."/>
            <person name="Stavropoulos S."/>
            <person name="Stone C."/>
            <person name="Strader C."/>
            <person name="Tesfaye S."/>
            <person name="Thomson T."/>
            <person name="Thoulutsang Y."/>
            <person name="Thoulutsang D."/>
            <person name="Topham K."/>
            <person name="Topping I."/>
            <person name="Tsamla T."/>
            <person name="Vassiliev H."/>
            <person name="Vo A."/>
            <person name="Wangchuk T."/>
            <person name="Wangdi T."/>
            <person name="Weiand M."/>
            <person name="Wilkinson J."/>
            <person name="Wilson A."/>
            <person name="Yadav S."/>
            <person name="Young G."/>
            <person name="Yu Q."/>
            <person name="Zembek L."/>
            <person name="Zhong D."/>
            <person name="Zimmer A."/>
            <person name="Zwirko Z."/>
            <person name="Jaffe D.B."/>
            <person name="Alvarez P."/>
            <person name="Brockman W."/>
            <person name="Butler J."/>
            <person name="Chin C."/>
            <person name="Gnerre S."/>
            <person name="Grabherr M."/>
            <person name="Kleber M."/>
            <person name="Mauceli E."/>
            <person name="MacCallum I."/>
        </authorList>
    </citation>
    <scope>NUCLEOTIDE SEQUENCE [LARGE SCALE GENOMIC DNA]</scope>
    <source>
        <strain evidence="4">MSH-3 / Tucson 14011-0111.49</strain>
    </source>
</reference>
<dbReference type="InterPro" id="IPR010512">
    <property type="entry name" value="DUF1091"/>
</dbReference>
<dbReference type="KEGG" id="dpe:6603417"/>
<keyword evidence="1 2" id="KW-0732">Signal</keyword>
<proteinExistence type="predicted"/>
<evidence type="ECO:0000256" key="2">
    <source>
        <dbReference type="SAM" id="SignalP"/>
    </source>
</evidence>
<feature type="signal peptide" evidence="2">
    <location>
        <begin position="1"/>
        <end position="25"/>
    </location>
</feature>
<evidence type="ECO:0000313" key="4">
    <source>
        <dbReference type="Proteomes" id="UP000008744"/>
    </source>
</evidence>
<dbReference type="Pfam" id="PF06477">
    <property type="entry name" value="DUF1091"/>
    <property type="match status" value="1"/>
</dbReference>
<accession>B4HC43</accession>
<evidence type="ECO:0000313" key="3">
    <source>
        <dbReference type="EMBL" id="EDW40074.1"/>
    </source>
</evidence>
<keyword evidence="4" id="KW-1185">Reference proteome</keyword>
<dbReference type="PANTHER" id="PTHR20898">
    <property type="entry name" value="DAEDALUS ON 3-RELATED-RELATED"/>
    <property type="match status" value="1"/>
</dbReference>
<gene>
    <name evidence="3" type="primary">Dper\GL18128</name>
    <name evidence="3" type="ORF">Dper_GL18128</name>
</gene>
<dbReference type="SMART" id="SM00697">
    <property type="entry name" value="DM8"/>
    <property type="match status" value="1"/>
</dbReference>
<dbReference type="InterPro" id="IPR036846">
    <property type="entry name" value="GM2-AP_sf"/>
</dbReference>
<protein>
    <submittedName>
        <fullName evidence="3">GL18128</fullName>
    </submittedName>
</protein>
<dbReference type="PANTHER" id="PTHR20898:SF0">
    <property type="entry name" value="DAEDALUS ON 3-RELATED"/>
    <property type="match status" value="1"/>
</dbReference>
<dbReference type="AlphaFoldDB" id="B4HC43"/>
<organism evidence="4">
    <name type="scientific">Drosophila persimilis</name>
    <name type="common">Fruit fly</name>
    <dbReference type="NCBI Taxonomy" id="7234"/>
    <lineage>
        <taxon>Eukaryota</taxon>
        <taxon>Metazoa</taxon>
        <taxon>Ecdysozoa</taxon>
        <taxon>Arthropoda</taxon>
        <taxon>Hexapoda</taxon>
        <taxon>Insecta</taxon>
        <taxon>Pterygota</taxon>
        <taxon>Neoptera</taxon>
        <taxon>Endopterygota</taxon>
        <taxon>Diptera</taxon>
        <taxon>Brachycera</taxon>
        <taxon>Muscomorpha</taxon>
        <taxon>Ephydroidea</taxon>
        <taxon>Drosophilidae</taxon>
        <taxon>Drosophila</taxon>
        <taxon>Sophophora</taxon>
    </lineage>
</organism>
<dbReference type="HOGENOM" id="CLU_115563_0_0_1"/>
<dbReference type="OrthoDB" id="6664669at2759"/>
<dbReference type="Gene3D" id="2.70.220.10">
    <property type="entry name" value="Ganglioside GM2 activator"/>
    <property type="match status" value="1"/>
</dbReference>